<keyword evidence="1" id="KW-0472">Membrane</keyword>
<dbReference type="InterPro" id="IPR012495">
    <property type="entry name" value="TadE-like_dom"/>
</dbReference>
<organism evidence="3 4">
    <name type="scientific">Iamia majanohamensis</name>
    <dbReference type="NCBI Taxonomy" id="467976"/>
    <lineage>
        <taxon>Bacteria</taxon>
        <taxon>Bacillati</taxon>
        <taxon>Actinomycetota</taxon>
        <taxon>Acidimicrobiia</taxon>
        <taxon>Acidimicrobiales</taxon>
        <taxon>Iamiaceae</taxon>
        <taxon>Iamia</taxon>
    </lineage>
</organism>
<evidence type="ECO:0000256" key="1">
    <source>
        <dbReference type="SAM" id="Phobius"/>
    </source>
</evidence>
<evidence type="ECO:0000313" key="4">
    <source>
        <dbReference type="Proteomes" id="UP001216390"/>
    </source>
</evidence>
<gene>
    <name evidence="3" type="ORF">PO878_09080</name>
</gene>
<dbReference type="Proteomes" id="UP001216390">
    <property type="component" value="Chromosome"/>
</dbReference>
<feature type="domain" description="TadE-like" evidence="2">
    <location>
        <begin position="24"/>
        <end position="66"/>
    </location>
</feature>
<evidence type="ECO:0000313" key="3">
    <source>
        <dbReference type="EMBL" id="WCO68875.1"/>
    </source>
</evidence>
<keyword evidence="1" id="KW-1133">Transmembrane helix</keyword>
<dbReference type="EMBL" id="CP116942">
    <property type="protein sequence ID" value="WCO68875.1"/>
    <property type="molecule type" value="Genomic_DNA"/>
</dbReference>
<keyword evidence="4" id="KW-1185">Reference proteome</keyword>
<keyword evidence="1" id="KW-0812">Transmembrane</keyword>
<accession>A0AAF0BXB0</accession>
<dbReference type="RefSeq" id="WP_272738390.1">
    <property type="nucleotide sequence ID" value="NZ_CP116942.1"/>
</dbReference>
<evidence type="ECO:0000259" key="2">
    <source>
        <dbReference type="Pfam" id="PF07811"/>
    </source>
</evidence>
<proteinExistence type="predicted"/>
<dbReference type="AlphaFoldDB" id="A0AAF0BXB0"/>
<sequence length="204" mass="22417">MPMLLLHRRRRHLARSQPGDRSRGAVLVEAAFITPLFFVLVLGIIEFSLAMNDDLALAHSVRAGSRVASASGNDVYADYGILQAIKRESAALGEDKIERIVVYEATGPGEGPTDTCKGGTPSSICNVYDAADLTLDKDKFGCREVEELDKYWCPTDRKVSLAAGGTDYVGVWMQVRHPYVTRMFGRAVTLTDQSVIRLEPRVKA</sequence>
<protein>
    <submittedName>
        <fullName evidence="3">Pilus assembly protein</fullName>
    </submittedName>
</protein>
<name>A0AAF0BXB0_9ACTN</name>
<dbReference type="Pfam" id="PF07811">
    <property type="entry name" value="TadE"/>
    <property type="match status" value="1"/>
</dbReference>
<dbReference type="KEGG" id="ima:PO878_09080"/>
<reference evidence="3" key="1">
    <citation type="submission" date="2023-01" db="EMBL/GenBank/DDBJ databases">
        <title>The diversity of Class Acidimicrobiia in South China Sea sediment environments and the proposal of Iamia marina sp. nov., a novel species of the genus Iamia.</title>
        <authorList>
            <person name="He Y."/>
            <person name="Tian X."/>
        </authorList>
    </citation>
    <scope>NUCLEOTIDE SEQUENCE</scope>
    <source>
        <strain evidence="3">DSM 19957</strain>
    </source>
</reference>
<feature type="transmembrane region" description="Helical" evidence="1">
    <location>
        <begin position="25"/>
        <end position="45"/>
    </location>
</feature>